<keyword evidence="2" id="KW-1185">Reference proteome</keyword>
<gene>
    <name evidence="1" type="ORF">KJI95_15965</name>
</gene>
<proteinExistence type="predicted"/>
<organism evidence="1 2">
    <name type="scientific">Shewanella jiangmenensis</name>
    <dbReference type="NCBI Taxonomy" id="2837387"/>
    <lineage>
        <taxon>Bacteria</taxon>
        <taxon>Pseudomonadati</taxon>
        <taxon>Pseudomonadota</taxon>
        <taxon>Gammaproteobacteria</taxon>
        <taxon>Alteromonadales</taxon>
        <taxon>Shewanellaceae</taxon>
        <taxon>Shewanella</taxon>
    </lineage>
</organism>
<reference evidence="1 2" key="1">
    <citation type="submission" date="2021-05" db="EMBL/GenBank/DDBJ databases">
        <title>Shewanella sp. JM162201.</title>
        <authorList>
            <person name="Xu S."/>
            <person name="Li A."/>
        </authorList>
    </citation>
    <scope>NUCLEOTIDE SEQUENCE [LARGE SCALE GENOMIC DNA]</scope>
    <source>
        <strain evidence="1 2">JM162201</strain>
    </source>
</reference>
<comment type="caution">
    <text evidence="1">The sequence shown here is derived from an EMBL/GenBank/DDBJ whole genome shotgun (WGS) entry which is preliminary data.</text>
</comment>
<evidence type="ECO:0000313" key="2">
    <source>
        <dbReference type="Proteomes" id="UP001195903"/>
    </source>
</evidence>
<sequence length="93" mass="10588">MKYNNRRGSHLCQFHLNDFLMNCHQLVPHSAALALKINSLIQHSANSSTKMTAEYGSTSRYRLAGLTRSRKPLRLGLWMVTASGNKRVEKMIE</sequence>
<name>A0ABS5V6B9_9GAMM</name>
<protein>
    <submittedName>
        <fullName evidence="1">Uncharacterized protein</fullName>
    </submittedName>
</protein>
<evidence type="ECO:0000313" key="1">
    <source>
        <dbReference type="EMBL" id="MBT1445992.1"/>
    </source>
</evidence>
<dbReference type="EMBL" id="JAHEPS010000007">
    <property type="protein sequence ID" value="MBT1445992.1"/>
    <property type="molecule type" value="Genomic_DNA"/>
</dbReference>
<accession>A0ABS5V6B9</accession>
<dbReference type="Proteomes" id="UP001195903">
    <property type="component" value="Unassembled WGS sequence"/>
</dbReference>